<protein>
    <submittedName>
        <fullName evidence="2">Uncharacterized protein</fullName>
    </submittedName>
</protein>
<name>A0A9P4QRD2_9PLEO</name>
<feature type="compositionally biased region" description="Basic residues" evidence="1">
    <location>
        <begin position="128"/>
        <end position="139"/>
    </location>
</feature>
<evidence type="ECO:0000313" key="2">
    <source>
        <dbReference type="EMBL" id="KAF2730013.1"/>
    </source>
</evidence>
<organism evidence="2 3">
    <name type="scientific">Polyplosphaeria fusca</name>
    <dbReference type="NCBI Taxonomy" id="682080"/>
    <lineage>
        <taxon>Eukaryota</taxon>
        <taxon>Fungi</taxon>
        <taxon>Dikarya</taxon>
        <taxon>Ascomycota</taxon>
        <taxon>Pezizomycotina</taxon>
        <taxon>Dothideomycetes</taxon>
        <taxon>Pleosporomycetidae</taxon>
        <taxon>Pleosporales</taxon>
        <taxon>Tetraplosphaeriaceae</taxon>
        <taxon>Polyplosphaeria</taxon>
    </lineage>
</organism>
<evidence type="ECO:0000313" key="3">
    <source>
        <dbReference type="Proteomes" id="UP000799444"/>
    </source>
</evidence>
<comment type="caution">
    <text evidence="2">The sequence shown here is derived from an EMBL/GenBank/DDBJ whole genome shotgun (WGS) entry which is preliminary data.</text>
</comment>
<evidence type="ECO:0000256" key="1">
    <source>
        <dbReference type="SAM" id="MobiDB-lite"/>
    </source>
</evidence>
<feature type="compositionally biased region" description="Polar residues" evidence="1">
    <location>
        <begin position="89"/>
        <end position="99"/>
    </location>
</feature>
<feature type="compositionally biased region" description="Low complexity" evidence="1">
    <location>
        <begin position="102"/>
        <end position="121"/>
    </location>
</feature>
<gene>
    <name evidence="2" type="ORF">EJ04DRAFT_527318</name>
</gene>
<dbReference type="AlphaFoldDB" id="A0A9P4QRD2"/>
<accession>A0A9P4QRD2</accession>
<feature type="region of interest" description="Disordered" evidence="1">
    <location>
        <begin position="88"/>
        <end position="147"/>
    </location>
</feature>
<keyword evidence="3" id="KW-1185">Reference proteome</keyword>
<sequence length="199" mass="22107">MHSLPPALARRNACPSPCTTPVFPAPSPWKPFRDRLTLCLDFARGPNRHAIAPLNRSLNPRAQHPHRVTYPPLARLLVRFAASHRIASHRNTSQQGSPNSPYPYIGHPSPHPPHSLTSPHPRASPRIMRPHGTKQKKNAHSTSNRSHTLITNARARARSFVPVAAPQNKLSHSYGTYKQQQQHPPTCARVAAHTRNCDG</sequence>
<dbReference type="Proteomes" id="UP000799444">
    <property type="component" value="Unassembled WGS sequence"/>
</dbReference>
<reference evidence="2" key="1">
    <citation type="journal article" date="2020" name="Stud. Mycol.">
        <title>101 Dothideomycetes genomes: a test case for predicting lifestyles and emergence of pathogens.</title>
        <authorList>
            <person name="Haridas S."/>
            <person name="Albert R."/>
            <person name="Binder M."/>
            <person name="Bloem J."/>
            <person name="Labutti K."/>
            <person name="Salamov A."/>
            <person name="Andreopoulos B."/>
            <person name="Baker S."/>
            <person name="Barry K."/>
            <person name="Bills G."/>
            <person name="Bluhm B."/>
            <person name="Cannon C."/>
            <person name="Castanera R."/>
            <person name="Culley D."/>
            <person name="Daum C."/>
            <person name="Ezra D."/>
            <person name="Gonzalez J."/>
            <person name="Henrissat B."/>
            <person name="Kuo A."/>
            <person name="Liang C."/>
            <person name="Lipzen A."/>
            <person name="Lutzoni F."/>
            <person name="Magnuson J."/>
            <person name="Mondo S."/>
            <person name="Nolan M."/>
            <person name="Ohm R."/>
            <person name="Pangilinan J."/>
            <person name="Park H.-J."/>
            <person name="Ramirez L."/>
            <person name="Alfaro M."/>
            <person name="Sun H."/>
            <person name="Tritt A."/>
            <person name="Yoshinaga Y."/>
            <person name="Zwiers L.-H."/>
            <person name="Turgeon B."/>
            <person name="Goodwin S."/>
            <person name="Spatafora J."/>
            <person name="Crous P."/>
            <person name="Grigoriev I."/>
        </authorList>
    </citation>
    <scope>NUCLEOTIDE SEQUENCE</scope>
    <source>
        <strain evidence="2">CBS 125425</strain>
    </source>
</reference>
<dbReference type="EMBL" id="ML996228">
    <property type="protein sequence ID" value="KAF2730013.1"/>
    <property type="molecule type" value="Genomic_DNA"/>
</dbReference>
<proteinExistence type="predicted"/>